<dbReference type="PANTHER" id="PTHR39201">
    <property type="entry name" value="EXPORTED PROTEIN-RELATED"/>
    <property type="match status" value="1"/>
</dbReference>
<reference evidence="3 4" key="1">
    <citation type="journal article" date="2015" name="Genome Announc.">
        <title>Expanding the biotechnology potential of lactobacilli through comparative genomics of 213 strains and associated genera.</title>
        <authorList>
            <person name="Sun Z."/>
            <person name="Harris H.M."/>
            <person name="McCann A."/>
            <person name="Guo C."/>
            <person name="Argimon S."/>
            <person name="Zhang W."/>
            <person name="Yang X."/>
            <person name="Jeffery I.B."/>
            <person name="Cooney J.C."/>
            <person name="Kagawa T.F."/>
            <person name="Liu W."/>
            <person name="Song Y."/>
            <person name="Salvetti E."/>
            <person name="Wrobel A."/>
            <person name="Rasinkangas P."/>
            <person name="Parkhill J."/>
            <person name="Rea M.C."/>
            <person name="O'Sullivan O."/>
            <person name="Ritari J."/>
            <person name="Douillard F.P."/>
            <person name="Paul Ross R."/>
            <person name="Yang R."/>
            <person name="Briner A.E."/>
            <person name="Felis G.E."/>
            <person name="de Vos W.M."/>
            <person name="Barrangou R."/>
            <person name="Klaenhammer T.R."/>
            <person name="Caufield P.W."/>
            <person name="Cui Y."/>
            <person name="Zhang H."/>
            <person name="O'Toole P.W."/>
        </authorList>
    </citation>
    <scope>NUCLEOTIDE SEQUENCE [LARGE SCALE GENOMIC DNA]</scope>
    <source>
        <strain evidence="3 4">DSM 16698</strain>
    </source>
</reference>
<evidence type="ECO:0000259" key="2">
    <source>
        <dbReference type="Pfam" id="PF12682"/>
    </source>
</evidence>
<evidence type="ECO:0000313" key="4">
    <source>
        <dbReference type="Proteomes" id="UP000051529"/>
    </source>
</evidence>
<dbReference type="InterPro" id="IPR029039">
    <property type="entry name" value="Flavoprotein-like_sf"/>
</dbReference>
<dbReference type="PANTHER" id="PTHR39201:SF1">
    <property type="entry name" value="FLAVODOXIN-LIKE DOMAIN-CONTAINING PROTEIN"/>
    <property type="match status" value="1"/>
</dbReference>
<comment type="caution">
    <text evidence="3">The sequence shown here is derived from an EMBL/GenBank/DDBJ whole genome shotgun (WGS) entry which is preliminary data.</text>
</comment>
<feature type="region of interest" description="Disordered" evidence="1">
    <location>
        <begin position="184"/>
        <end position="206"/>
    </location>
</feature>
<dbReference type="PROSITE" id="PS00201">
    <property type="entry name" value="FLAVODOXIN"/>
    <property type="match status" value="2"/>
</dbReference>
<dbReference type="GO" id="GO:0009055">
    <property type="term" value="F:electron transfer activity"/>
    <property type="evidence" value="ECO:0007669"/>
    <property type="project" value="InterPro"/>
</dbReference>
<evidence type="ECO:0000256" key="1">
    <source>
        <dbReference type="SAM" id="MobiDB-lite"/>
    </source>
</evidence>
<dbReference type="GO" id="GO:0010181">
    <property type="term" value="F:FMN binding"/>
    <property type="evidence" value="ECO:0007669"/>
    <property type="project" value="InterPro"/>
</dbReference>
<organism evidence="3 4">
    <name type="scientific">Lactobacillus amylovorus subsp. animalium DSM 16698</name>
    <dbReference type="NCBI Taxonomy" id="695563"/>
    <lineage>
        <taxon>Bacteria</taxon>
        <taxon>Bacillati</taxon>
        <taxon>Bacillota</taxon>
        <taxon>Bacilli</taxon>
        <taxon>Lactobacillales</taxon>
        <taxon>Lactobacillaceae</taxon>
        <taxon>Lactobacillus</taxon>
        <taxon>Lactobacillus amylovorus subsp. animalium</taxon>
    </lineage>
</organism>
<gene>
    <name evidence="3" type="ORF">IV44_GL001428</name>
</gene>
<evidence type="ECO:0000313" key="3">
    <source>
        <dbReference type="EMBL" id="KRN92712.1"/>
    </source>
</evidence>
<dbReference type="EMBL" id="JQBQ01000005">
    <property type="protein sequence ID" value="KRN92712.1"/>
    <property type="molecule type" value="Genomic_DNA"/>
</dbReference>
<sequence length="364" mass="41100">MGFLAAASLFIFGKQPTQVQAAKKSSSSLIIYFSKTGNTARAARQIQKETGGKLLRITPKKAYPNDYDATTRVAQNQIRRNIHPAIKTKLPSIKKYRHIYIGYPTWWGQPPMIIHTLFDRYNFKGKTITPFTTSAESPMSSSMPVMRRLAKKDKAKLTKGYRYTSNSGLHNFLVSIGAVKRSKKAKSSKAPSQNQTPATNVTNPTPTDSKSLVVYFSMSGQTQRAAEEIQRLTNSNIFRIQAADPYPTTYDSYAQRGDNERRNNIHPTIRGTILNWDQYSTIYVGFPTWWQQPPMIIHTLFDQYNFSGKTIVPFTTSMSTPMSASMPYIRQMAAPYNATVLNGYRYTGDNAGLRTWLQGLNLIK</sequence>
<feature type="domain" description="Flavodoxin-like" evidence="2">
    <location>
        <begin position="210"/>
        <end position="331"/>
    </location>
</feature>
<dbReference type="InterPro" id="IPR001226">
    <property type="entry name" value="Flavodoxin_CS"/>
</dbReference>
<dbReference type="SUPFAM" id="SSF52218">
    <property type="entry name" value="Flavoproteins"/>
    <property type="match status" value="2"/>
</dbReference>
<protein>
    <submittedName>
        <fullName evidence="3">Exported</fullName>
    </submittedName>
</protein>
<dbReference type="GO" id="GO:0016651">
    <property type="term" value="F:oxidoreductase activity, acting on NAD(P)H"/>
    <property type="evidence" value="ECO:0007669"/>
    <property type="project" value="UniProtKB-ARBA"/>
</dbReference>
<dbReference type="RefSeq" id="WP_156405789.1">
    <property type="nucleotide sequence ID" value="NZ_JQBQ01000005.1"/>
</dbReference>
<dbReference type="Gene3D" id="3.40.50.360">
    <property type="match status" value="2"/>
</dbReference>
<feature type="compositionally biased region" description="Low complexity" evidence="1">
    <location>
        <begin position="188"/>
        <end position="206"/>
    </location>
</feature>
<proteinExistence type="predicted"/>
<dbReference type="PATRIC" id="fig|695563.3.peg.1494"/>
<name>A0A0R2KT01_LACAM</name>
<feature type="domain" description="Flavodoxin-like" evidence="2">
    <location>
        <begin position="29"/>
        <end position="143"/>
    </location>
</feature>
<accession>A0A0R2KT01</accession>
<dbReference type="Pfam" id="PF12682">
    <property type="entry name" value="Flavodoxin_4"/>
    <property type="match status" value="2"/>
</dbReference>
<dbReference type="AlphaFoldDB" id="A0A0R2KT01"/>
<dbReference type="InterPro" id="IPR008254">
    <property type="entry name" value="Flavodoxin/NO_synth"/>
</dbReference>
<dbReference type="Proteomes" id="UP000051529">
    <property type="component" value="Unassembled WGS sequence"/>
</dbReference>